<accession>A0A922JKV2</accession>
<gene>
    <name evidence="2" type="ORF">I3842_05G093400</name>
</gene>
<keyword evidence="1" id="KW-1133">Transmembrane helix</keyword>
<keyword evidence="1" id="KW-0472">Membrane</keyword>
<dbReference type="AlphaFoldDB" id="A0A922JKV2"/>
<sequence>MKIASTEHCLSLYNGLLLQVLASFFFSVFVLDFLIISAILFFFQFS</sequence>
<keyword evidence="1" id="KW-0812">Transmembrane</keyword>
<evidence type="ECO:0000313" key="3">
    <source>
        <dbReference type="Proteomes" id="UP000811246"/>
    </source>
</evidence>
<evidence type="ECO:0000313" key="2">
    <source>
        <dbReference type="EMBL" id="KAG6712221.1"/>
    </source>
</evidence>
<organism evidence="2 3">
    <name type="scientific">Carya illinoinensis</name>
    <name type="common">Pecan</name>
    <dbReference type="NCBI Taxonomy" id="32201"/>
    <lineage>
        <taxon>Eukaryota</taxon>
        <taxon>Viridiplantae</taxon>
        <taxon>Streptophyta</taxon>
        <taxon>Embryophyta</taxon>
        <taxon>Tracheophyta</taxon>
        <taxon>Spermatophyta</taxon>
        <taxon>Magnoliopsida</taxon>
        <taxon>eudicotyledons</taxon>
        <taxon>Gunneridae</taxon>
        <taxon>Pentapetalae</taxon>
        <taxon>rosids</taxon>
        <taxon>fabids</taxon>
        <taxon>Fagales</taxon>
        <taxon>Juglandaceae</taxon>
        <taxon>Carya</taxon>
    </lineage>
</organism>
<protein>
    <submittedName>
        <fullName evidence="2">Uncharacterized protein</fullName>
    </submittedName>
</protein>
<evidence type="ECO:0000256" key="1">
    <source>
        <dbReference type="SAM" id="Phobius"/>
    </source>
</evidence>
<proteinExistence type="predicted"/>
<comment type="caution">
    <text evidence="2">The sequence shown here is derived from an EMBL/GenBank/DDBJ whole genome shotgun (WGS) entry which is preliminary data.</text>
</comment>
<reference evidence="2" key="1">
    <citation type="submission" date="2021-01" db="EMBL/GenBank/DDBJ databases">
        <authorList>
            <person name="Lovell J.T."/>
            <person name="Bentley N."/>
            <person name="Bhattarai G."/>
            <person name="Jenkins J.W."/>
            <person name="Sreedasyam A."/>
            <person name="Alarcon Y."/>
            <person name="Bock C."/>
            <person name="Boston L."/>
            <person name="Carlson J."/>
            <person name="Cervantes K."/>
            <person name="Clermont K."/>
            <person name="Krom N."/>
            <person name="Kubenka K."/>
            <person name="Mamidi S."/>
            <person name="Mattison C."/>
            <person name="Monteros M."/>
            <person name="Pisani C."/>
            <person name="Plott C."/>
            <person name="Rajasekar S."/>
            <person name="Rhein H.S."/>
            <person name="Rohla C."/>
            <person name="Song M."/>
            <person name="Hilaire R.S."/>
            <person name="Shu S."/>
            <person name="Wells L."/>
            <person name="Wang X."/>
            <person name="Webber J."/>
            <person name="Heerema R.J."/>
            <person name="Klein P."/>
            <person name="Conner P."/>
            <person name="Grauke L."/>
            <person name="Grimwood J."/>
            <person name="Schmutz J."/>
            <person name="Randall J.J."/>
        </authorList>
    </citation>
    <scope>NUCLEOTIDE SEQUENCE</scope>
    <source>
        <tissue evidence="2">Leaf</tissue>
    </source>
</reference>
<dbReference type="Proteomes" id="UP000811246">
    <property type="component" value="Chromosome 5"/>
</dbReference>
<feature type="transmembrane region" description="Helical" evidence="1">
    <location>
        <begin position="20"/>
        <end position="43"/>
    </location>
</feature>
<name>A0A922JKV2_CARIL</name>
<dbReference type="EMBL" id="CM031829">
    <property type="protein sequence ID" value="KAG6712221.1"/>
    <property type="molecule type" value="Genomic_DNA"/>
</dbReference>